<dbReference type="AlphaFoldDB" id="A0A1E5L5G8"/>
<evidence type="ECO:0000256" key="3">
    <source>
        <dbReference type="ARBA" id="ARBA00023239"/>
    </source>
</evidence>
<organism evidence="5 6">
    <name type="scientific">Desulfuribacillus stibiiarsenatis</name>
    <dbReference type="NCBI Taxonomy" id="1390249"/>
    <lineage>
        <taxon>Bacteria</taxon>
        <taxon>Bacillati</taxon>
        <taxon>Bacillota</taxon>
        <taxon>Desulfuribacillia</taxon>
        <taxon>Desulfuribacillales</taxon>
        <taxon>Desulfuribacillaceae</taxon>
        <taxon>Desulfuribacillus</taxon>
    </lineage>
</organism>
<keyword evidence="6" id="KW-1185">Reference proteome</keyword>
<dbReference type="STRING" id="1390249.BHU72_05595"/>
<dbReference type="OrthoDB" id="9809439at2"/>
<dbReference type="HAMAP" id="MF_00996">
    <property type="entry name" value="MqnD"/>
    <property type="match status" value="1"/>
</dbReference>
<dbReference type="Proteomes" id="UP000095255">
    <property type="component" value="Unassembled WGS sequence"/>
</dbReference>
<keyword evidence="3 4" id="KW-0456">Lyase</keyword>
<dbReference type="GO" id="GO:0009234">
    <property type="term" value="P:menaquinone biosynthetic process"/>
    <property type="evidence" value="ECO:0007669"/>
    <property type="project" value="UniProtKB-UniRule"/>
</dbReference>
<dbReference type="EMBL" id="MJAT01000033">
    <property type="protein sequence ID" value="OEH85243.1"/>
    <property type="molecule type" value="Genomic_DNA"/>
</dbReference>
<comment type="pathway">
    <text evidence="1 4">Quinol/quinone metabolism; menaquinone biosynthesis.</text>
</comment>
<dbReference type="GO" id="GO:0016830">
    <property type="term" value="F:carbon-carbon lyase activity"/>
    <property type="evidence" value="ECO:0007669"/>
    <property type="project" value="UniProtKB-UniRule"/>
</dbReference>
<sequence>MKIAYSPCPNDTFIYHAWAHGLVPDAPPLDITYADINITNDLAANTNDFDIIKISYAALPWVLEKYTLLPCGGALGRGCGPLVLTKQANGDSRDPSSLIGKRVAIPSDRSTAYLLFRLWASQQVKGAIDIQIMPFEKIMPAVRDGIIDAGLVIHEARFTYQDYGLQLVADLGRWWESDTGLPIPLGAIVAKRGLDISSITQWIRSSLEYAWKNPDVSREYILQHAQEMSYDVAKAHIELYVNSFSFNLGEEGFAAVKTLLRRAVDELLIPGFNQDLLYI</sequence>
<dbReference type="Gene3D" id="3.40.190.10">
    <property type="entry name" value="Periplasmic binding protein-like II"/>
    <property type="match status" value="2"/>
</dbReference>
<feature type="binding site" evidence="4">
    <location>
        <begin position="111"/>
        <end position="112"/>
    </location>
    <ligand>
        <name>substrate</name>
    </ligand>
</feature>
<comment type="similarity">
    <text evidence="4">Belongs to the MqnA/MqnD family. MqnD subfamily.</text>
</comment>
<name>A0A1E5L5G8_9FIRM</name>
<dbReference type="CDD" id="cd13635">
    <property type="entry name" value="PBP2_Ttha1568_Mqnd"/>
    <property type="match status" value="1"/>
</dbReference>
<feature type="active site" description="Proton acceptor" evidence="4">
    <location>
        <position position="154"/>
    </location>
</feature>
<dbReference type="PANTHER" id="PTHR37167:SF1">
    <property type="entry name" value="1,4-DIHYDROXY-6-NAPHTOATE SYNTHASE"/>
    <property type="match status" value="1"/>
</dbReference>
<evidence type="ECO:0000313" key="6">
    <source>
        <dbReference type="Proteomes" id="UP000095255"/>
    </source>
</evidence>
<comment type="catalytic activity">
    <reaction evidence="4">
        <text>cyclic dehypoxanthinylfutalosinate = 1,4-dihydroxy-6-naphthoate + dihydroxyacetone</text>
        <dbReference type="Rhea" id="RHEA:33087"/>
        <dbReference type="ChEBI" id="CHEBI:16016"/>
        <dbReference type="ChEBI" id="CHEBI:64254"/>
        <dbReference type="ChEBI" id="CHEBI:64270"/>
        <dbReference type="EC" id="4.1.99.29"/>
    </reaction>
</comment>
<evidence type="ECO:0000313" key="5">
    <source>
        <dbReference type="EMBL" id="OEH85243.1"/>
    </source>
</evidence>
<accession>A0A1E5L5G8</accession>
<keyword evidence="2 4" id="KW-0474">Menaquinone biosynthesis</keyword>
<dbReference type="UniPathway" id="UPA00079"/>
<dbReference type="InterPro" id="IPR030869">
    <property type="entry name" value="MqnD"/>
</dbReference>
<evidence type="ECO:0000256" key="2">
    <source>
        <dbReference type="ARBA" id="ARBA00022428"/>
    </source>
</evidence>
<dbReference type="SUPFAM" id="SSF53850">
    <property type="entry name" value="Periplasmic binding protein-like II"/>
    <property type="match status" value="1"/>
</dbReference>
<reference evidence="5 6" key="1">
    <citation type="submission" date="2016-09" db="EMBL/GenBank/DDBJ databases">
        <title>Desulfuribacillus arsenicus sp. nov., an obligately anaerobic, dissimilatory arsenic- and antimonate-reducing bacterium isolated from anoxic sediments.</title>
        <authorList>
            <person name="Abin C.A."/>
            <person name="Hollibaugh J.T."/>
        </authorList>
    </citation>
    <scope>NUCLEOTIDE SEQUENCE [LARGE SCALE GENOMIC DNA]</scope>
    <source>
        <strain evidence="5 6">MLFW-2</strain>
    </source>
</reference>
<dbReference type="Pfam" id="PF02621">
    <property type="entry name" value="VitK2_biosynth"/>
    <property type="match status" value="1"/>
</dbReference>
<comment type="function">
    <text evidence="4">Catalyzes the conversion of cyclic dehypoxanthine futalosine (cyclic DHFL) into 1,4-dihydroxy-6-naphthoate, a step in the biosynthesis of menaquinone (MK, vitamin K2).</text>
</comment>
<evidence type="ECO:0000256" key="1">
    <source>
        <dbReference type="ARBA" id="ARBA00004863"/>
    </source>
</evidence>
<proteinExistence type="inferred from homology"/>
<dbReference type="PANTHER" id="PTHR37167">
    <property type="entry name" value="1,4-DIHYDROXY-6-NAPHTOATE SYNTHASE"/>
    <property type="match status" value="1"/>
</dbReference>
<dbReference type="InterPro" id="IPR003773">
    <property type="entry name" value="Menaquinone_biosynth"/>
</dbReference>
<feature type="binding site" evidence="4">
    <location>
        <begin position="53"/>
        <end position="55"/>
    </location>
    <ligand>
        <name>substrate</name>
    </ligand>
</feature>
<evidence type="ECO:0000256" key="4">
    <source>
        <dbReference type="HAMAP-Rule" id="MF_00996"/>
    </source>
</evidence>
<gene>
    <name evidence="4" type="primary">mqnD</name>
    <name evidence="5" type="ORF">BHU72_05595</name>
</gene>
<dbReference type="EC" id="4.1.99.29" evidence="4"/>
<protein>
    <recommendedName>
        <fullName evidence="4">1,4-dihydroxy-6-naphtoate synthase</fullName>
        <ecNumber evidence="4">4.1.99.29</ecNumber>
    </recommendedName>
    <alternativeName>
        <fullName evidence="4">Menaquinone biosynthetic enzyme MqnD</fullName>
    </alternativeName>
</protein>
<dbReference type="RefSeq" id="WP_069702570.1">
    <property type="nucleotide sequence ID" value="NZ_MJAT01000033.1"/>
</dbReference>
<comment type="caution">
    <text evidence="5">The sequence shown here is derived from an EMBL/GenBank/DDBJ whole genome shotgun (WGS) entry which is preliminary data.</text>
</comment>